<dbReference type="PROSITE" id="PS00216">
    <property type="entry name" value="SUGAR_TRANSPORT_1"/>
    <property type="match status" value="1"/>
</dbReference>
<evidence type="ECO:0000256" key="1">
    <source>
        <dbReference type="ARBA" id="ARBA00004141"/>
    </source>
</evidence>
<dbReference type="PANTHER" id="PTHR48020">
    <property type="entry name" value="PROTON MYO-INOSITOL COTRANSPORTER"/>
    <property type="match status" value="1"/>
</dbReference>
<evidence type="ECO:0000256" key="8">
    <source>
        <dbReference type="SAM" id="Phobius"/>
    </source>
</evidence>
<evidence type="ECO:0000313" key="10">
    <source>
        <dbReference type="EMBL" id="MBB3173478.1"/>
    </source>
</evidence>
<gene>
    <name evidence="10" type="ORF">FHR90_001301</name>
</gene>
<dbReference type="PROSITE" id="PS00217">
    <property type="entry name" value="SUGAR_TRANSPORT_2"/>
    <property type="match status" value="1"/>
</dbReference>
<reference evidence="10 11" key="1">
    <citation type="submission" date="2020-08" db="EMBL/GenBank/DDBJ databases">
        <title>Genomic Encyclopedia of Type Strains, Phase III (KMG-III): the genomes of soil and plant-associated and newly described type strains.</title>
        <authorList>
            <person name="Whitman W."/>
        </authorList>
    </citation>
    <scope>NUCLEOTIDE SEQUENCE [LARGE SCALE GENOMIC DNA]</scope>
    <source>
        <strain evidence="10 11">CECT 8088</strain>
    </source>
</reference>
<protein>
    <submittedName>
        <fullName evidence="10">Sugar porter (SP) family MFS transporter</fullName>
    </submittedName>
</protein>
<evidence type="ECO:0000256" key="7">
    <source>
        <dbReference type="RuleBase" id="RU003346"/>
    </source>
</evidence>
<evidence type="ECO:0000256" key="2">
    <source>
        <dbReference type="ARBA" id="ARBA00010992"/>
    </source>
</evidence>
<feature type="transmembrane region" description="Helical" evidence="8">
    <location>
        <begin position="399"/>
        <end position="419"/>
    </location>
</feature>
<evidence type="ECO:0000256" key="6">
    <source>
        <dbReference type="ARBA" id="ARBA00023136"/>
    </source>
</evidence>
<keyword evidence="3 7" id="KW-0813">Transport</keyword>
<organism evidence="10 11">
    <name type="scientific">Endobacter medicaginis</name>
    <dbReference type="NCBI Taxonomy" id="1181271"/>
    <lineage>
        <taxon>Bacteria</taxon>
        <taxon>Pseudomonadati</taxon>
        <taxon>Pseudomonadota</taxon>
        <taxon>Alphaproteobacteria</taxon>
        <taxon>Acetobacterales</taxon>
        <taxon>Acetobacteraceae</taxon>
        <taxon>Endobacter</taxon>
    </lineage>
</organism>
<dbReference type="GO" id="GO:0016020">
    <property type="term" value="C:membrane"/>
    <property type="evidence" value="ECO:0007669"/>
    <property type="project" value="UniProtKB-SubCell"/>
</dbReference>
<dbReference type="InterPro" id="IPR005829">
    <property type="entry name" value="Sugar_transporter_CS"/>
</dbReference>
<evidence type="ECO:0000313" key="11">
    <source>
        <dbReference type="Proteomes" id="UP000557688"/>
    </source>
</evidence>
<dbReference type="InterPro" id="IPR036259">
    <property type="entry name" value="MFS_trans_sf"/>
</dbReference>
<dbReference type="InterPro" id="IPR003663">
    <property type="entry name" value="Sugar/inositol_transpt"/>
</dbReference>
<dbReference type="InterPro" id="IPR020846">
    <property type="entry name" value="MFS_dom"/>
</dbReference>
<dbReference type="Proteomes" id="UP000557688">
    <property type="component" value="Unassembled WGS sequence"/>
</dbReference>
<keyword evidence="11" id="KW-1185">Reference proteome</keyword>
<dbReference type="GO" id="GO:0022857">
    <property type="term" value="F:transmembrane transporter activity"/>
    <property type="evidence" value="ECO:0007669"/>
    <property type="project" value="InterPro"/>
</dbReference>
<dbReference type="NCBIfam" id="TIGR00879">
    <property type="entry name" value="SP"/>
    <property type="match status" value="1"/>
</dbReference>
<feature type="transmembrane region" description="Helical" evidence="8">
    <location>
        <begin position="96"/>
        <end position="116"/>
    </location>
</feature>
<dbReference type="PROSITE" id="PS50850">
    <property type="entry name" value="MFS"/>
    <property type="match status" value="1"/>
</dbReference>
<dbReference type="PANTHER" id="PTHR48020:SF12">
    <property type="entry name" value="PROTON MYO-INOSITOL COTRANSPORTER"/>
    <property type="match status" value="1"/>
</dbReference>
<evidence type="ECO:0000259" key="9">
    <source>
        <dbReference type="PROSITE" id="PS50850"/>
    </source>
</evidence>
<proteinExistence type="inferred from homology"/>
<dbReference type="InterPro" id="IPR005828">
    <property type="entry name" value="MFS_sugar_transport-like"/>
</dbReference>
<dbReference type="RefSeq" id="WP_183274942.1">
    <property type="nucleotide sequence ID" value="NZ_JACHXV010000004.1"/>
</dbReference>
<feature type="transmembrane region" description="Helical" evidence="8">
    <location>
        <begin position="156"/>
        <end position="177"/>
    </location>
</feature>
<feature type="transmembrane region" description="Helical" evidence="8">
    <location>
        <begin position="122"/>
        <end position="144"/>
    </location>
</feature>
<dbReference type="Gene3D" id="1.20.1250.20">
    <property type="entry name" value="MFS general substrate transporter like domains"/>
    <property type="match status" value="1"/>
</dbReference>
<dbReference type="Pfam" id="PF00083">
    <property type="entry name" value="Sugar_tr"/>
    <property type="match status" value="1"/>
</dbReference>
<evidence type="ECO:0000256" key="3">
    <source>
        <dbReference type="ARBA" id="ARBA00022448"/>
    </source>
</evidence>
<feature type="transmembrane region" description="Helical" evidence="8">
    <location>
        <begin position="333"/>
        <end position="350"/>
    </location>
</feature>
<evidence type="ECO:0000256" key="5">
    <source>
        <dbReference type="ARBA" id="ARBA00022989"/>
    </source>
</evidence>
<keyword evidence="5 8" id="KW-1133">Transmembrane helix</keyword>
<feature type="domain" description="Major facilitator superfamily (MFS) profile" evidence="9">
    <location>
        <begin position="31"/>
        <end position="450"/>
    </location>
</feature>
<comment type="similarity">
    <text evidence="2 7">Belongs to the major facilitator superfamily. Sugar transporter (TC 2.A.1.1) family.</text>
</comment>
<dbReference type="PRINTS" id="PR00171">
    <property type="entry name" value="SUGRTRNSPORT"/>
</dbReference>
<name>A0A839UT98_9PROT</name>
<keyword evidence="6 8" id="KW-0472">Membrane</keyword>
<dbReference type="InterPro" id="IPR050814">
    <property type="entry name" value="Myo-inositol_Transporter"/>
</dbReference>
<feature type="transmembrane region" description="Helical" evidence="8">
    <location>
        <begin position="262"/>
        <end position="285"/>
    </location>
</feature>
<comment type="subcellular location">
    <subcellularLocation>
        <location evidence="1">Membrane</location>
        <topology evidence="1">Multi-pass membrane protein</topology>
    </subcellularLocation>
</comment>
<feature type="transmembrane region" description="Helical" evidence="8">
    <location>
        <begin position="30"/>
        <end position="57"/>
    </location>
</feature>
<dbReference type="EMBL" id="JACHXV010000004">
    <property type="protein sequence ID" value="MBB3173478.1"/>
    <property type="molecule type" value="Genomic_DNA"/>
</dbReference>
<accession>A0A839UT98</accession>
<feature type="transmembrane region" description="Helical" evidence="8">
    <location>
        <begin position="370"/>
        <end position="392"/>
    </location>
</feature>
<feature type="transmembrane region" description="Helical" evidence="8">
    <location>
        <begin position="425"/>
        <end position="443"/>
    </location>
</feature>
<feature type="transmembrane region" description="Helical" evidence="8">
    <location>
        <begin position="183"/>
        <end position="204"/>
    </location>
</feature>
<dbReference type="AlphaFoldDB" id="A0A839UT98"/>
<comment type="caution">
    <text evidence="10">The sequence shown here is derived from an EMBL/GenBank/DDBJ whole genome shotgun (WGS) entry which is preliminary data.</text>
</comment>
<feature type="transmembrane region" description="Helical" evidence="8">
    <location>
        <begin position="69"/>
        <end position="89"/>
    </location>
</feature>
<dbReference type="SUPFAM" id="SSF103473">
    <property type="entry name" value="MFS general substrate transporter"/>
    <property type="match status" value="1"/>
</dbReference>
<keyword evidence="4 8" id="KW-0812">Transmembrane</keyword>
<feature type="transmembrane region" description="Helical" evidence="8">
    <location>
        <begin position="297"/>
        <end position="321"/>
    </location>
</feature>
<sequence length="469" mass="48662">MPDTTLSNCVRDAATQAAGLPRRRSVPVSLIAAVAALGGLLFGYDTGIISAALLFIGDTFALDDTVKQIVTAAIVAGALVGCLAAGPAADRLGRRLGIILSATIFAVGSIASAYAGSPLTLVASRLLLGLAVGAVTQVIPVYIAELAPAARRGSMVVLFQLAIVGGILASTIVGWWLGGSGNWRLMFALGVVPAAVLLASMPFLPESPRYFVLKDRLAEAFAILRDVRGSEAEAAAELEAILAQPREDGSWALLFSPKIRPALIAGMGVAMFSQITGTNATIYYAPTILASAGFGAGAALATQLAIGVTIVIATIIGLSVVDRWGRRTLMLRFLPVAAISLVLLSVSFIGGNPTGAARYTAAAGLFGYEIFNIGSISVAIWLVGAEVFPLAIRGKGMSMVALSHWLFDLIVSLTTLTLVAKLGTAGAFGLFALINAAAWLFVWRAVPETKGRSLEEIEASLNEGRFARH</sequence>
<evidence type="ECO:0000256" key="4">
    <source>
        <dbReference type="ARBA" id="ARBA00022692"/>
    </source>
</evidence>